<dbReference type="EMBL" id="WJQS01000008">
    <property type="protein sequence ID" value="MRI85990.1"/>
    <property type="molecule type" value="Genomic_DNA"/>
</dbReference>
<dbReference type="InterPro" id="IPR036822">
    <property type="entry name" value="CutC-like_dom_sf"/>
</dbReference>
<comment type="similarity">
    <text evidence="1 2">Belongs to the CutC family.</text>
</comment>
<dbReference type="GO" id="GO:0005507">
    <property type="term" value="F:copper ion binding"/>
    <property type="evidence" value="ECO:0007669"/>
    <property type="project" value="TreeGrafter"/>
</dbReference>
<dbReference type="Gene3D" id="3.20.20.380">
    <property type="entry name" value="Copper homeostasis (CutC) domain"/>
    <property type="match status" value="1"/>
</dbReference>
<protein>
    <recommendedName>
        <fullName evidence="2">PF03932 family protein CutC</fullName>
    </recommendedName>
</protein>
<dbReference type="AlphaFoldDB" id="A0A6I2GDS7"/>
<dbReference type="InterPro" id="IPR005627">
    <property type="entry name" value="CutC-like"/>
</dbReference>
<dbReference type="Proteomes" id="UP000430975">
    <property type="component" value="Unassembled WGS sequence"/>
</dbReference>
<reference evidence="4 6" key="1">
    <citation type="submission" date="2019-11" db="EMBL/GenBank/DDBJ databases">
        <title>Characterisation of Fundicoccus ignavus gen. nov. sp. nov., a novel genus of the family Aerococcaceae from bulk tank milk.</title>
        <authorList>
            <person name="Siebert A."/>
            <person name="Huptas C."/>
            <person name="Wenning M."/>
            <person name="Scherer S."/>
            <person name="Doll E.V."/>
        </authorList>
    </citation>
    <scope>NUCLEOTIDE SEQUENCE [LARGE SCALE GENOMIC DNA]</scope>
    <source>
        <strain evidence="4 6">DSM 109652</strain>
    </source>
</reference>
<proteinExistence type="inferred from homology"/>
<reference evidence="3 5" key="2">
    <citation type="submission" date="2019-11" db="EMBL/GenBank/DDBJ databases">
        <title>Characterisation of Fundicoccus ignavus gen. nov. sp. nov., a novel genus of the family Aerococcaceae isolated from bulk tank milk.</title>
        <authorList>
            <person name="Siebert A."/>
            <person name="Huptas C."/>
            <person name="Wenning M."/>
            <person name="Scherer S."/>
            <person name="Doll E.V."/>
        </authorList>
    </citation>
    <scope>NUCLEOTIDE SEQUENCE [LARGE SCALE GENOMIC DNA]</scope>
    <source>
        <strain evidence="3 5">WS4759</strain>
    </source>
</reference>
<comment type="subcellular location">
    <subcellularLocation>
        <location evidence="2">Cytoplasm</location>
    </subcellularLocation>
</comment>
<evidence type="ECO:0000313" key="3">
    <source>
        <dbReference type="EMBL" id="MRI85990.1"/>
    </source>
</evidence>
<dbReference type="HAMAP" id="MF_00795">
    <property type="entry name" value="CutC"/>
    <property type="match status" value="1"/>
</dbReference>
<dbReference type="RefSeq" id="WP_153832093.1">
    <property type="nucleotide sequence ID" value="NZ_WJQS01000008.1"/>
</dbReference>
<sequence>MFIKEACVENFTDVPKLIHHGANRIELCDNLAAGGTTVSEGVLKATLIYCQAVDVPVMAIIRPRGGDFFYSETEKSIMRHDIQLALDAGVDGLVIGALTNELELDIPFLKEVQQLTAKYGTDLTFHMAFDELQSETQISALTELPALGFSRVLTHGGPKNQDILDSVPRLQVLMDAAPAGFTILPGGGLTKDNLPQLQQALPQLSEAHGTKIV</sequence>
<comment type="caution">
    <text evidence="2">Once thought to be involved in copper homeostasis, experiments in E.coli have shown this is not the case.</text>
</comment>
<keyword evidence="5" id="KW-1185">Reference proteome</keyword>
<dbReference type="SUPFAM" id="SSF110395">
    <property type="entry name" value="CutC-like"/>
    <property type="match status" value="1"/>
</dbReference>
<evidence type="ECO:0000313" key="5">
    <source>
        <dbReference type="Proteomes" id="UP000430975"/>
    </source>
</evidence>
<dbReference type="GO" id="GO:0005737">
    <property type="term" value="C:cytoplasm"/>
    <property type="evidence" value="ECO:0007669"/>
    <property type="project" value="UniProtKB-SubCell"/>
</dbReference>
<dbReference type="Pfam" id="PF03932">
    <property type="entry name" value="CutC"/>
    <property type="match status" value="1"/>
</dbReference>
<organism evidence="3 5">
    <name type="scientific">Fundicoccus ignavus</name>
    <dbReference type="NCBI Taxonomy" id="2664442"/>
    <lineage>
        <taxon>Bacteria</taxon>
        <taxon>Bacillati</taxon>
        <taxon>Bacillota</taxon>
        <taxon>Bacilli</taxon>
        <taxon>Lactobacillales</taxon>
        <taxon>Aerococcaceae</taxon>
        <taxon>Fundicoccus</taxon>
    </lineage>
</organism>
<dbReference type="PANTHER" id="PTHR12598:SF0">
    <property type="entry name" value="COPPER HOMEOSTASIS PROTEIN CUTC HOMOLOG"/>
    <property type="match status" value="1"/>
</dbReference>
<dbReference type="EMBL" id="WJQT01000005">
    <property type="protein sequence ID" value="MRJ47008.1"/>
    <property type="molecule type" value="Genomic_DNA"/>
</dbReference>
<evidence type="ECO:0000313" key="6">
    <source>
        <dbReference type="Proteomes" id="UP000440066"/>
    </source>
</evidence>
<comment type="caution">
    <text evidence="3">The sequence shown here is derived from an EMBL/GenBank/DDBJ whole genome shotgun (WGS) entry which is preliminary data.</text>
</comment>
<dbReference type="PANTHER" id="PTHR12598">
    <property type="entry name" value="COPPER HOMEOSTASIS PROTEIN CUTC"/>
    <property type="match status" value="1"/>
</dbReference>
<name>A0A6I2GDS7_9LACT</name>
<evidence type="ECO:0000313" key="4">
    <source>
        <dbReference type="EMBL" id="MRJ47008.1"/>
    </source>
</evidence>
<accession>A0A6I2GDS7</accession>
<keyword evidence="2" id="KW-0963">Cytoplasm</keyword>
<evidence type="ECO:0000256" key="1">
    <source>
        <dbReference type="ARBA" id="ARBA00007768"/>
    </source>
</evidence>
<dbReference type="Proteomes" id="UP000440066">
    <property type="component" value="Unassembled WGS sequence"/>
</dbReference>
<gene>
    <name evidence="2" type="primary">cutC</name>
    <name evidence="4" type="ORF">GF867_05450</name>
    <name evidence="3" type="ORF">GIY09_08950</name>
</gene>
<evidence type="ECO:0000256" key="2">
    <source>
        <dbReference type="HAMAP-Rule" id="MF_00795"/>
    </source>
</evidence>